<evidence type="ECO:0000256" key="4">
    <source>
        <dbReference type="ARBA" id="ARBA00023125"/>
    </source>
</evidence>
<keyword evidence="5" id="KW-0804">Transcription</keyword>
<evidence type="ECO:0000256" key="2">
    <source>
        <dbReference type="ARBA" id="ARBA00023015"/>
    </source>
</evidence>
<feature type="domain" description="RWP-RK" evidence="7">
    <location>
        <begin position="1"/>
        <end position="52"/>
    </location>
</feature>
<keyword evidence="4" id="KW-0238">DNA-binding</keyword>
<accession>A0ABQ5RPN8</accession>
<comment type="function">
    <text evidence="1">Putative transcription factor.</text>
</comment>
<evidence type="ECO:0000259" key="7">
    <source>
        <dbReference type="PROSITE" id="PS51519"/>
    </source>
</evidence>
<dbReference type="PROSITE" id="PS51519">
    <property type="entry name" value="RWP_RK"/>
    <property type="match status" value="1"/>
</dbReference>
<keyword evidence="2" id="KW-0805">Transcription regulation</keyword>
<dbReference type="PANTHER" id="PTHR46373">
    <property type="entry name" value="PROTEIN RKD4"/>
    <property type="match status" value="1"/>
</dbReference>
<keyword evidence="3" id="KW-0175">Coiled coil</keyword>
<dbReference type="InterPro" id="IPR044607">
    <property type="entry name" value="RKD-like"/>
</dbReference>
<comment type="caution">
    <text evidence="8">The sequence shown here is derived from an EMBL/GenBank/DDBJ whole genome shotgun (WGS) entry which is preliminary data.</text>
</comment>
<feature type="non-terminal residue" evidence="8">
    <location>
        <position position="1"/>
    </location>
</feature>
<evidence type="ECO:0000256" key="5">
    <source>
        <dbReference type="ARBA" id="ARBA00023163"/>
    </source>
</evidence>
<evidence type="ECO:0000256" key="6">
    <source>
        <dbReference type="ARBA" id="ARBA00023242"/>
    </source>
</evidence>
<dbReference type="EMBL" id="BSDZ01000004">
    <property type="protein sequence ID" value="GLI59484.1"/>
    <property type="molecule type" value="Genomic_DNA"/>
</dbReference>
<dbReference type="Proteomes" id="UP001165090">
    <property type="component" value="Unassembled WGS sequence"/>
</dbReference>
<dbReference type="PANTHER" id="PTHR46373:SF2">
    <property type="entry name" value="RWP-RK DOMAIN-CONTAINING PROTEIN"/>
    <property type="match status" value="1"/>
</dbReference>
<evidence type="ECO:0000313" key="8">
    <source>
        <dbReference type="EMBL" id="GLI59484.1"/>
    </source>
</evidence>
<organism evidence="8 9">
    <name type="scientific">Volvox africanus</name>
    <dbReference type="NCBI Taxonomy" id="51714"/>
    <lineage>
        <taxon>Eukaryota</taxon>
        <taxon>Viridiplantae</taxon>
        <taxon>Chlorophyta</taxon>
        <taxon>core chlorophytes</taxon>
        <taxon>Chlorophyceae</taxon>
        <taxon>CS clade</taxon>
        <taxon>Chlamydomonadales</taxon>
        <taxon>Volvocaceae</taxon>
        <taxon>Volvox</taxon>
    </lineage>
</organism>
<dbReference type="Pfam" id="PF02042">
    <property type="entry name" value="RWP-RK"/>
    <property type="match status" value="1"/>
</dbReference>
<evidence type="ECO:0000256" key="3">
    <source>
        <dbReference type="ARBA" id="ARBA00023054"/>
    </source>
</evidence>
<reference evidence="8 9" key="1">
    <citation type="journal article" date="2023" name="IScience">
        <title>Expanded male sex-determining region conserved during the evolution of homothallism in the green alga Volvox.</title>
        <authorList>
            <person name="Yamamoto K."/>
            <person name="Matsuzaki R."/>
            <person name="Mahakham W."/>
            <person name="Heman W."/>
            <person name="Sekimoto H."/>
            <person name="Kawachi M."/>
            <person name="Minakuchi Y."/>
            <person name="Toyoda A."/>
            <person name="Nozaki H."/>
        </authorList>
    </citation>
    <scope>NUCLEOTIDE SEQUENCE [LARGE SCALE GENOMIC DNA]</scope>
    <source>
        <strain evidence="8 9">NIES-4468</strain>
    </source>
</reference>
<evidence type="ECO:0000256" key="1">
    <source>
        <dbReference type="ARBA" id="ARBA00004049"/>
    </source>
</evidence>
<evidence type="ECO:0000313" key="9">
    <source>
        <dbReference type="Proteomes" id="UP001165090"/>
    </source>
</evidence>
<keyword evidence="9" id="KW-1185">Reference proteome</keyword>
<name>A0ABQ5RPN8_9CHLO</name>
<protein>
    <recommendedName>
        <fullName evidence="7">RWP-RK domain-containing protein</fullName>
    </recommendedName>
</protein>
<dbReference type="InterPro" id="IPR003035">
    <property type="entry name" value="RWP-RK_dom"/>
</dbReference>
<proteinExistence type="predicted"/>
<gene>
    <name evidence="8" type="ORF">VaNZ11_001368</name>
</gene>
<keyword evidence="6" id="KW-0539">Nucleus</keyword>
<sequence>AAAALNIGVTVLKKYCRKFRVPRWPYRKLQSMAKLIESFERYKKNAFSNGDIEGAADCQDVIDRLLKFREEVYDNPDKDIDESVKKLRQANFKIEYRQRQGQTQGAPAAVLTRTSLSGTSGYDSPSYGLCRVQRAGIWG</sequence>